<evidence type="ECO:0000256" key="1">
    <source>
        <dbReference type="SAM" id="SignalP"/>
    </source>
</evidence>
<feature type="non-terminal residue" evidence="2">
    <location>
        <position position="424"/>
    </location>
</feature>
<proteinExistence type="predicted"/>
<name>A0AAD3HH05_9CHLO</name>
<evidence type="ECO:0000313" key="3">
    <source>
        <dbReference type="Proteomes" id="UP001054857"/>
    </source>
</evidence>
<accession>A0AAD3HH05</accession>
<evidence type="ECO:0000313" key="2">
    <source>
        <dbReference type="EMBL" id="GFR40507.1"/>
    </source>
</evidence>
<dbReference type="PROSITE" id="PS51257">
    <property type="entry name" value="PROKAR_LIPOPROTEIN"/>
    <property type="match status" value="1"/>
</dbReference>
<comment type="caution">
    <text evidence="2">The sequence shown here is derived from an EMBL/GenBank/DDBJ whole genome shotgun (WGS) entry which is preliminary data.</text>
</comment>
<reference evidence="2 3" key="1">
    <citation type="journal article" date="2021" name="Sci. Rep.">
        <title>Genome sequencing of the multicellular alga Astrephomene provides insights into convergent evolution of germ-soma differentiation.</title>
        <authorList>
            <person name="Yamashita S."/>
            <person name="Yamamoto K."/>
            <person name="Matsuzaki R."/>
            <person name="Suzuki S."/>
            <person name="Yamaguchi H."/>
            <person name="Hirooka S."/>
            <person name="Minakuchi Y."/>
            <person name="Miyagishima S."/>
            <person name="Kawachi M."/>
            <person name="Toyoda A."/>
            <person name="Nozaki H."/>
        </authorList>
    </citation>
    <scope>NUCLEOTIDE SEQUENCE [LARGE SCALE GENOMIC DNA]</scope>
    <source>
        <strain evidence="2 3">NIES-4017</strain>
    </source>
</reference>
<protein>
    <submittedName>
        <fullName evidence="2">Uncharacterized protein</fullName>
    </submittedName>
</protein>
<dbReference type="Proteomes" id="UP001054857">
    <property type="component" value="Unassembled WGS sequence"/>
</dbReference>
<keyword evidence="1" id="KW-0732">Signal</keyword>
<feature type="signal peptide" evidence="1">
    <location>
        <begin position="1"/>
        <end position="23"/>
    </location>
</feature>
<dbReference type="EMBL" id="BMAR01000001">
    <property type="protein sequence ID" value="GFR40507.1"/>
    <property type="molecule type" value="Genomic_DNA"/>
</dbReference>
<gene>
    <name evidence="2" type="ORF">Agub_g1076</name>
</gene>
<sequence length="424" mass="47977">MGIHWRWPDVLTLGFAVLALASCSHVDASEAGGTAVDFETVWLRRVAAFNQTHQNNGTDIAVVSLDSILETAQYLFAAPTSLNESFHTAPELQDDTFWEAVGITRQLAGLNTTEVAASDVESLLDSLTAKVAKLPNELCWPVLRRFIAAALLQWRRRHGPYSAAAQAAIVRLCSQLFSVHKRAAGRKGVIDFFHVSKAGGTTFCQLAKLNGCRTQSFAARRNCLVREFDDVPRWVNNSLHVSLAPEGLRTPWFANWGKPRNSVSCRIRKRFLLRRRYNIFANEFTLYGGFRFPRNTHVCPGHLNVLQLRHPQTRLRSHLMWVWALYDHTFKEQASAFFPTRGSEHWQALMPAVLHNYYIRSLLGEAVYYLPAENLTQAHLAAARLAMTQFDVVVLLQRNQLDLELYRFGSLLTLLDSVVFDLAR</sequence>
<keyword evidence="3" id="KW-1185">Reference proteome</keyword>
<dbReference type="AlphaFoldDB" id="A0AAD3HH05"/>
<feature type="chain" id="PRO_5042119372" evidence="1">
    <location>
        <begin position="24"/>
        <end position="424"/>
    </location>
</feature>
<organism evidence="2 3">
    <name type="scientific">Astrephomene gubernaculifera</name>
    <dbReference type="NCBI Taxonomy" id="47775"/>
    <lineage>
        <taxon>Eukaryota</taxon>
        <taxon>Viridiplantae</taxon>
        <taxon>Chlorophyta</taxon>
        <taxon>core chlorophytes</taxon>
        <taxon>Chlorophyceae</taxon>
        <taxon>CS clade</taxon>
        <taxon>Chlamydomonadales</taxon>
        <taxon>Astrephomenaceae</taxon>
        <taxon>Astrephomene</taxon>
    </lineage>
</organism>